<reference evidence="7" key="2">
    <citation type="submission" date="2020-09" db="EMBL/GenBank/DDBJ databases">
        <authorList>
            <person name="Sun Q."/>
            <person name="Zhou Y."/>
        </authorList>
    </citation>
    <scope>NUCLEOTIDE SEQUENCE</scope>
    <source>
        <strain evidence="7">CGMCC 1.16067</strain>
    </source>
</reference>
<accession>A0A917EZG2</accession>
<keyword evidence="8" id="KW-1185">Reference proteome</keyword>
<dbReference type="InterPro" id="IPR001173">
    <property type="entry name" value="Glyco_trans_2-like"/>
</dbReference>
<dbReference type="PANTHER" id="PTHR43179">
    <property type="entry name" value="RHAMNOSYLTRANSFERASE WBBL"/>
    <property type="match status" value="1"/>
</dbReference>
<name>A0A917EZG2_9ACTN</name>
<dbReference type="GO" id="GO:0016757">
    <property type="term" value="F:glycosyltransferase activity"/>
    <property type="evidence" value="ECO:0007669"/>
    <property type="project" value="UniProtKB-KW"/>
</dbReference>
<sequence>MRAGADTRAHDDPPGSATPGAEKVQNVPVTGATPSGSVLICCYTLHRWDDVLAAVESALEQHPAPLEVIVVVDHNDELLSRLETVRTSSWARQPVRVVPSSHRQGLSGARNTGLALAKGEVLVFLDDDARAQPGWLATHLAAYAEPRVLGVGGRLDPRWDTARPAWFPHDFDWVIGCTHSGVPVGAAPVRNAIGANMSFRTGLLREAGGFSEELGRIGTVPLGCEETEASIRVGRLRPDGDVWYLPDAVVQHRVTAARATWDYFSRRCVAEGRSKATVRALSAEPLATERDYATRVLPRSAARAVWSGLRGDPAGLRRAGAIGAGLGLTAYGFLTGLVRDGASRRRLADLAGQGSR</sequence>
<evidence type="ECO:0000256" key="3">
    <source>
        <dbReference type="ARBA" id="ARBA00022676"/>
    </source>
</evidence>
<comment type="pathway">
    <text evidence="1">Cell wall biogenesis; cell wall polysaccharide biosynthesis.</text>
</comment>
<dbReference type="InterPro" id="IPR029044">
    <property type="entry name" value="Nucleotide-diphossugar_trans"/>
</dbReference>
<evidence type="ECO:0000313" key="8">
    <source>
        <dbReference type="Proteomes" id="UP000649179"/>
    </source>
</evidence>
<evidence type="ECO:0000256" key="1">
    <source>
        <dbReference type="ARBA" id="ARBA00004776"/>
    </source>
</evidence>
<evidence type="ECO:0000256" key="2">
    <source>
        <dbReference type="ARBA" id="ARBA00006739"/>
    </source>
</evidence>
<evidence type="ECO:0000313" key="7">
    <source>
        <dbReference type="EMBL" id="GGF33624.1"/>
    </source>
</evidence>
<dbReference type="Pfam" id="PF00535">
    <property type="entry name" value="Glycos_transf_2"/>
    <property type="match status" value="1"/>
</dbReference>
<proteinExistence type="inferred from homology"/>
<dbReference type="CDD" id="cd00761">
    <property type="entry name" value="Glyco_tranf_GTA_type"/>
    <property type="match status" value="1"/>
</dbReference>
<dbReference type="EMBL" id="BMKQ01000001">
    <property type="protein sequence ID" value="GGF33624.1"/>
    <property type="molecule type" value="Genomic_DNA"/>
</dbReference>
<keyword evidence="3" id="KW-0328">Glycosyltransferase</keyword>
<evidence type="ECO:0000256" key="5">
    <source>
        <dbReference type="SAM" id="MobiDB-lite"/>
    </source>
</evidence>
<dbReference type="Gene3D" id="3.90.550.10">
    <property type="entry name" value="Spore Coat Polysaccharide Biosynthesis Protein SpsA, Chain A"/>
    <property type="match status" value="1"/>
</dbReference>
<comment type="caution">
    <text evidence="7">The sequence shown here is derived from an EMBL/GenBank/DDBJ whole genome shotgun (WGS) entry which is preliminary data.</text>
</comment>
<dbReference type="PANTHER" id="PTHR43179:SF12">
    <property type="entry name" value="GALACTOFURANOSYLTRANSFERASE GLFT2"/>
    <property type="match status" value="1"/>
</dbReference>
<dbReference type="SUPFAM" id="SSF53448">
    <property type="entry name" value="Nucleotide-diphospho-sugar transferases"/>
    <property type="match status" value="1"/>
</dbReference>
<feature type="compositionally biased region" description="Basic and acidic residues" evidence="5">
    <location>
        <begin position="1"/>
        <end position="13"/>
    </location>
</feature>
<feature type="domain" description="Glycosyltransferase 2-like" evidence="6">
    <location>
        <begin position="37"/>
        <end position="206"/>
    </location>
</feature>
<dbReference type="Proteomes" id="UP000649179">
    <property type="component" value="Unassembled WGS sequence"/>
</dbReference>
<protein>
    <submittedName>
        <fullName evidence="7">Glycosyl transferase family 2</fullName>
    </submittedName>
</protein>
<organism evidence="7 8">
    <name type="scientific">Marmoricola endophyticus</name>
    <dbReference type="NCBI Taxonomy" id="2040280"/>
    <lineage>
        <taxon>Bacteria</taxon>
        <taxon>Bacillati</taxon>
        <taxon>Actinomycetota</taxon>
        <taxon>Actinomycetes</taxon>
        <taxon>Propionibacteriales</taxon>
        <taxon>Nocardioidaceae</taxon>
        <taxon>Marmoricola</taxon>
    </lineage>
</organism>
<evidence type="ECO:0000259" key="6">
    <source>
        <dbReference type="Pfam" id="PF00535"/>
    </source>
</evidence>
<gene>
    <name evidence="7" type="ORF">GCM10011519_03820</name>
</gene>
<dbReference type="AlphaFoldDB" id="A0A917EZG2"/>
<feature type="region of interest" description="Disordered" evidence="5">
    <location>
        <begin position="1"/>
        <end position="29"/>
    </location>
</feature>
<evidence type="ECO:0000256" key="4">
    <source>
        <dbReference type="ARBA" id="ARBA00022679"/>
    </source>
</evidence>
<reference evidence="7" key="1">
    <citation type="journal article" date="2014" name="Int. J. Syst. Evol. Microbiol.">
        <title>Complete genome sequence of Corynebacterium casei LMG S-19264T (=DSM 44701T), isolated from a smear-ripened cheese.</title>
        <authorList>
            <consortium name="US DOE Joint Genome Institute (JGI-PGF)"/>
            <person name="Walter F."/>
            <person name="Albersmeier A."/>
            <person name="Kalinowski J."/>
            <person name="Ruckert C."/>
        </authorList>
    </citation>
    <scope>NUCLEOTIDE SEQUENCE</scope>
    <source>
        <strain evidence="7">CGMCC 1.16067</strain>
    </source>
</reference>
<comment type="similarity">
    <text evidence="2">Belongs to the glycosyltransferase 2 family.</text>
</comment>
<keyword evidence="4 7" id="KW-0808">Transferase</keyword>